<dbReference type="EMBL" id="ML976720">
    <property type="protein sequence ID" value="KAF1968457.1"/>
    <property type="molecule type" value="Genomic_DNA"/>
</dbReference>
<proteinExistence type="predicted"/>
<gene>
    <name evidence="2" type="ORF">BU23DRAFT_572356</name>
</gene>
<evidence type="ECO:0000313" key="3">
    <source>
        <dbReference type="Proteomes" id="UP000800036"/>
    </source>
</evidence>
<evidence type="ECO:0000313" key="2">
    <source>
        <dbReference type="EMBL" id="KAF1968457.1"/>
    </source>
</evidence>
<accession>A0A6A5V562</accession>
<name>A0A6A5V562_9PLEO</name>
<dbReference type="PANTHER" id="PTHR42085">
    <property type="entry name" value="F-BOX DOMAIN-CONTAINING PROTEIN"/>
    <property type="match status" value="1"/>
</dbReference>
<evidence type="ECO:0000256" key="1">
    <source>
        <dbReference type="SAM" id="MobiDB-lite"/>
    </source>
</evidence>
<evidence type="ECO:0008006" key="4">
    <source>
        <dbReference type="Google" id="ProtNLM"/>
    </source>
</evidence>
<reference evidence="2" key="1">
    <citation type="journal article" date="2020" name="Stud. Mycol.">
        <title>101 Dothideomycetes genomes: a test case for predicting lifestyles and emergence of pathogens.</title>
        <authorList>
            <person name="Haridas S."/>
            <person name="Albert R."/>
            <person name="Binder M."/>
            <person name="Bloem J."/>
            <person name="Labutti K."/>
            <person name="Salamov A."/>
            <person name="Andreopoulos B."/>
            <person name="Baker S."/>
            <person name="Barry K."/>
            <person name="Bills G."/>
            <person name="Bluhm B."/>
            <person name="Cannon C."/>
            <person name="Castanera R."/>
            <person name="Culley D."/>
            <person name="Daum C."/>
            <person name="Ezra D."/>
            <person name="Gonzalez J."/>
            <person name="Henrissat B."/>
            <person name="Kuo A."/>
            <person name="Liang C."/>
            <person name="Lipzen A."/>
            <person name="Lutzoni F."/>
            <person name="Magnuson J."/>
            <person name="Mondo S."/>
            <person name="Nolan M."/>
            <person name="Ohm R."/>
            <person name="Pangilinan J."/>
            <person name="Park H.-J."/>
            <person name="Ramirez L."/>
            <person name="Alfaro M."/>
            <person name="Sun H."/>
            <person name="Tritt A."/>
            <person name="Yoshinaga Y."/>
            <person name="Zwiers L.-H."/>
            <person name="Turgeon B."/>
            <person name="Goodwin S."/>
            <person name="Spatafora J."/>
            <person name="Crous P."/>
            <person name="Grigoriev I."/>
        </authorList>
    </citation>
    <scope>NUCLEOTIDE SEQUENCE</scope>
    <source>
        <strain evidence="2">CBS 107.79</strain>
    </source>
</reference>
<organism evidence="2 3">
    <name type="scientific">Bimuria novae-zelandiae CBS 107.79</name>
    <dbReference type="NCBI Taxonomy" id="1447943"/>
    <lineage>
        <taxon>Eukaryota</taxon>
        <taxon>Fungi</taxon>
        <taxon>Dikarya</taxon>
        <taxon>Ascomycota</taxon>
        <taxon>Pezizomycotina</taxon>
        <taxon>Dothideomycetes</taxon>
        <taxon>Pleosporomycetidae</taxon>
        <taxon>Pleosporales</taxon>
        <taxon>Massarineae</taxon>
        <taxon>Didymosphaeriaceae</taxon>
        <taxon>Bimuria</taxon>
    </lineage>
</organism>
<feature type="region of interest" description="Disordered" evidence="1">
    <location>
        <begin position="1"/>
        <end position="25"/>
    </location>
</feature>
<dbReference type="PANTHER" id="PTHR42085:SF2">
    <property type="entry name" value="F-BOX DOMAIN-CONTAINING PROTEIN"/>
    <property type="match status" value="1"/>
</dbReference>
<dbReference type="OrthoDB" id="5413827at2759"/>
<dbReference type="InterPro" id="IPR038883">
    <property type="entry name" value="AN11006-like"/>
</dbReference>
<keyword evidence="3" id="KW-1185">Reference proteome</keyword>
<dbReference type="Proteomes" id="UP000800036">
    <property type="component" value="Unassembled WGS sequence"/>
</dbReference>
<sequence>MLPGMAFSPATNDPDGVPDTSSSRSRDIRLPLMELPTEIRLQIFDYVFRNQSFIVTFPHNDTEERPPRHWWRWCACDSTIRSLNPEMDQTPGPYCDCTDVNHDLYVHEDTNPVSLLSVSKQVHREVQDVLRPRVFTFNHPADLDRVLLTGPPGRAKRENLTTLSVTICPRSYETHVWNLALMQLYLPHGTMSSPLPQFPALKTLHFVFKGKMCDTRDHANSTYGSKIMWIYTFRFFRLENLDDVSVDTTAWRVVKEAEEEIGVDELEEERNRFADSVHEFIMTDWEPGEEDDIEALRIAYNHRLGGVEGWVDPPPYAYGE</sequence>
<protein>
    <recommendedName>
        <fullName evidence="4">F-box domain-containing protein</fullName>
    </recommendedName>
</protein>
<dbReference type="AlphaFoldDB" id="A0A6A5V562"/>